<accession>A0A1M6INX0</accession>
<organism evidence="1 2">
    <name type="scientific">Parasporobacterium paucivorans DSM 15970</name>
    <dbReference type="NCBI Taxonomy" id="1122934"/>
    <lineage>
        <taxon>Bacteria</taxon>
        <taxon>Bacillati</taxon>
        <taxon>Bacillota</taxon>
        <taxon>Clostridia</taxon>
        <taxon>Lachnospirales</taxon>
        <taxon>Lachnospiraceae</taxon>
        <taxon>Parasporobacterium</taxon>
    </lineage>
</organism>
<dbReference type="Proteomes" id="UP000184342">
    <property type="component" value="Unassembled WGS sequence"/>
</dbReference>
<evidence type="ECO:0000313" key="2">
    <source>
        <dbReference type="Proteomes" id="UP000184342"/>
    </source>
</evidence>
<gene>
    <name evidence="1" type="ORF">SAMN02745691_01810</name>
</gene>
<keyword evidence="2" id="KW-1185">Reference proteome</keyword>
<dbReference type="AlphaFoldDB" id="A0A1M6INX0"/>
<dbReference type="EMBL" id="FQYT01000019">
    <property type="protein sequence ID" value="SHJ36117.1"/>
    <property type="molecule type" value="Genomic_DNA"/>
</dbReference>
<dbReference type="STRING" id="1122934.SAMN02745691_01810"/>
<evidence type="ECO:0000313" key="1">
    <source>
        <dbReference type="EMBL" id="SHJ36117.1"/>
    </source>
</evidence>
<proteinExistence type="predicted"/>
<reference evidence="1 2" key="1">
    <citation type="submission" date="2016-11" db="EMBL/GenBank/DDBJ databases">
        <authorList>
            <person name="Jaros S."/>
            <person name="Januszkiewicz K."/>
            <person name="Wedrychowicz H."/>
        </authorList>
    </citation>
    <scope>NUCLEOTIDE SEQUENCE [LARGE SCALE GENOMIC DNA]</scope>
    <source>
        <strain evidence="1 2">DSM 15970</strain>
    </source>
</reference>
<sequence length="424" mass="48113">MNQSLSVLEMKAVFSGKKYTLSKRCSKHEGKYYYDLVDAGWNNVVIDESGWTITSAPPILFTRSKNMKEQVLPVPYDDLTILNKYYRFKNKADEILHMVDMVTKFIPDISHPIDIIYGEKGASKTTSMKKDRSIVDPAVRDVVSMPSSKADLALILSSNYMPCFDNIDNITPEKSDLLCMAATGGGFSKRTLYTDDDETILYFKEPVMLNGINVVATRADLLDRAILLELERIPPEERKEEQRIWRDFNSDKPKILGAIFTVLSKAMSLYEEVQLDRLGRMADFTRWGYAIAEAAGIGGEVFLDAYLNNQERANDEAVESNPIAVAVIKLMNRMDSWKGSINELLGTLQSIAEKENIDTFSRLWPKEPNVLSRRLNEVKSNLEQFGITYVIRHHSSAKIITIEKNANNQVQIVFIEEDLPTVEI</sequence>
<protein>
    <recommendedName>
        <fullName evidence="3">ATP-binding protein</fullName>
    </recommendedName>
</protein>
<name>A0A1M6INX0_9FIRM</name>
<dbReference type="OrthoDB" id="158067at2"/>
<evidence type="ECO:0008006" key="3">
    <source>
        <dbReference type="Google" id="ProtNLM"/>
    </source>
</evidence>